<dbReference type="CDD" id="cd02440">
    <property type="entry name" value="AdoMet_MTases"/>
    <property type="match status" value="1"/>
</dbReference>
<reference evidence="3" key="1">
    <citation type="journal article" date="2015" name="Nature">
        <title>Complex archaea that bridge the gap between prokaryotes and eukaryotes.</title>
        <authorList>
            <person name="Spang A."/>
            <person name="Saw J.H."/>
            <person name="Jorgensen S.L."/>
            <person name="Zaremba-Niedzwiedzka K."/>
            <person name="Martijn J."/>
            <person name="Lind A.E."/>
            <person name="van Eijk R."/>
            <person name="Schleper C."/>
            <person name="Guy L."/>
            <person name="Ettema T.J."/>
        </authorList>
    </citation>
    <scope>NUCLEOTIDE SEQUENCE</scope>
</reference>
<dbReference type="AlphaFoldDB" id="A0A0F9JWK7"/>
<comment type="caution">
    <text evidence="3">The sequence shown here is derived from an EMBL/GenBank/DDBJ whole genome shotgun (WGS) entry which is preliminary data.</text>
</comment>
<dbReference type="GO" id="GO:0008757">
    <property type="term" value="F:S-adenosylmethionine-dependent methyltransferase activity"/>
    <property type="evidence" value="ECO:0007669"/>
    <property type="project" value="InterPro"/>
</dbReference>
<evidence type="ECO:0000313" key="3">
    <source>
        <dbReference type="EMBL" id="KKM66811.1"/>
    </source>
</evidence>
<dbReference type="Gene3D" id="3.40.50.150">
    <property type="entry name" value="Vaccinia Virus protein VP39"/>
    <property type="match status" value="1"/>
</dbReference>
<accession>A0A0F9JWK7</accession>
<dbReference type="InterPro" id="IPR029063">
    <property type="entry name" value="SAM-dependent_MTases_sf"/>
</dbReference>
<feature type="region of interest" description="Disordered" evidence="1">
    <location>
        <begin position="429"/>
        <end position="454"/>
    </location>
</feature>
<dbReference type="SUPFAM" id="SSF53448">
    <property type="entry name" value="Nucleotide-diphospho-sugar transferases"/>
    <property type="match status" value="1"/>
</dbReference>
<dbReference type="Pfam" id="PF08241">
    <property type="entry name" value="Methyltransf_11"/>
    <property type="match status" value="1"/>
</dbReference>
<name>A0A0F9JWK7_9ZZZZ</name>
<feature type="domain" description="Methyltransferase type 11" evidence="2">
    <location>
        <begin position="271"/>
        <end position="319"/>
    </location>
</feature>
<protein>
    <recommendedName>
        <fullName evidence="2">Methyltransferase type 11 domain-containing protein</fullName>
    </recommendedName>
</protein>
<gene>
    <name evidence="3" type="ORF">LCGC14_1477420</name>
</gene>
<dbReference type="CDD" id="cd00761">
    <property type="entry name" value="Glyco_tranf_GTA_type"/>
    <property type="match status" value="1"/>
</dbReference>
<proteinExistence type="predicted"/>
<dbReference type="InterPro" id="IPR029044">
    <property type="entry name" value="Nucleotide-diphossugar_trans"/>
</dbReference>
<dbReference type="EMBL" id="LAZR01010461">
    <property type="protein sequence ID" value="KKM66811.1"/>
    <property type="molecule type" value="Genomic_DNA"/>
</dbReference>
<dbReference type="InterPro" id="IPR013216">
    <property type="entry name" value="Methyltransf_11"/>
</dbReference>
<dbReference type="Gene3D" id="3.90.550.10">
    <property type="entry name" value="Spore Coat Polysaccharide Biosynthesis Protein SpsA, Chain A"/>
    <property type="match status" value="1"/>
</dbReference>
<evidence type="ECO:0000259" key="2">
    <source>
        <dbReference type="Pfam" id="PF08241"/>
    </source>
</evidence>
<organism evidence="3">
    <name type="scientific">marine sediment metagenome</name>
    <dbReference type="NCBI Taxonomy" id="412755"/>
    <lineage>
        <taxon>unclassified sequences</taxon>
        <taxon>metagenomes</taxon>
        <taxon>ecological metagenomes</taxon>
    </lineage>
</organism>
<evidence type="ECO:0000256" key="1">
    <source>
        <dbReference type="SAM" id="MobiDB-lite"/>
    </source>
</evidence>
<sequence length="454" mass="51679">MSKVNSLIALAIPTWGKVSISWARALRHVGGPLGSNMVELAPVEGKPIAEARNELMQGAIASNCDFLLFLGDDVLLPPDTLHQLIQRMWDDPSVHLVTGMYWTKTWPTQPYIWRGIQRGPYLDWKHGEYFEVDYAGCDCLLIRLSPEMKALGPDWFSTDWTWEAESEMLNLLATEDFYFFTKARKAGFKLWCDTNVQCLHEDRESGVKFGLTEEMPQYGAKEPELPDAKTDAAPLVKLADLGAGRSTPYFGRPDRVKVVRFDGNEATKPDYRCDLRHLPVEDQSFDVVHSCHVLEHFGRREVMKVLKEWTRILRVDGEFRIAVPNILSAMKNILLMEEGSKEIDPYPFWQLYGRQDDHWDVHANGFTPKRMQLLLERLGIFEGIEVTTDDGEDGELNIYAKATKVRHDTPMALLPVWDEIEEAEGIKLAGRDNGQNEELPEEVAVGEEAQDKAD</sequence>
<dbReference type="SUPFAM" id="SSF53335">
    <property type="entry name" value="S-adenosyl-L-methionine-dependent methyltransferases"/>
    <property type="match status" value="1"/>
</dbReference>